<dbReference type="GO" id="GO:0016020">
    <property type="term" value="C:membrane"/>
    <property type="evidence" value="ECO:0007669"/>
    <property type="project" value="InterPro"/>
</dbReference>
<keyword evidence="3" id="KW-0675">Receptor</keyword>
<accession>A0AAV4DX35</accession>
<evidence type="ECO:0000256" key="1">
    <source>
        <dbReference type="SAM" id="MobiDB-lite"/>
    </source>
</evidence>
<organism evidence="3 4">
    <name type="scientific">Plakobranchus ocellatus</name>
    <dbReference type="NCBI Taxonomy" id="259542"/>
    <lineage>
        <taxon>Eukaryota</taxon>
        <taxon>Metazoa</taxon>
        <taxon>Spiralia</taxon>
        <taxon>Lophotrochozoa</taxon>
        <taxon>Mollusca</taxon>
        <taxon>Gastropoda</taxon>
        <taxon>Heterobranchia</taxon>
        <taxon>Euthyneura</taxon>
        <taxon>Panpulmonata</taxon>
        <taxon>Sacoglossa</taxon>
        <taxon>Placobranchoidea</taxon>
        <taxon>Plakobranchidae</taxon>
        <taxon>Plakobranchus</taxon>
    </lineage>
</organism>
<evidence type="ECO:0000313" key="3">
    <source>
        <dbReference type="EMBL" id="GFO48634.1"/>
    </source>
</evidence>
<dbReference type="AlphaFoldDB" id="A0AAV4DX35"/>
<dbReference type="InterPro" id="IPR036734">
    <property type="entry name" value="Neur_chan_lig-bd_sf"/>
</dbReference>
<gene>
    <name evidence="3" type="ORF">PoB_007513900</name>
</gene>
<dbReference type="InterPro" id="IPR006202">
    <property type="entry name" value="Neur_chan_lig-bd"/>
</dbReference>
<keyword evidence="4" id="KW-1185">Reference proteome</keyword>
<dbReference type="Proteomes" id="UP000735302">
    <property type="component" value="Unassembled WGS sequence"/>
</dbReference>
<proteinExistence type="predicted"/>
<dbReference type="SUPFAM" id="SSF63712">
    <property type="entry name" value="Nicotinic receptor ligand binding domain-like"/>
    <property type="match status" value="1"/>
</dbReference>
<dbReference type="EMBL" id="BLXT01008440">
    <property type="protein sequence ID" value="GFO48634.1"/>
    <property type="molecule type" value="Genomic_DNA"/>
</dbReference>
<feature type="domain" description="Neurotransmitter-gated ion-channel ligand-binding" evidence="2">
    <location>
        <begin position="30"/>
        <end position="87"/>
    </location>
</feature>
<evidence type="ECO:0000313" key="4">
    <source>
        <dbReference type="Proteomes" id="UP000735302"/>
    </source>
</evidence>
<evidence type="ECO:0000259" key="2">
    <source>
        <dbReference type="Pfam" id="PF02931"/>
    </source>
</evidence>
<name>A0AAV4DX35_9GAST</name>
<feature type="compositionally biased region" description="Acidic residues" evidence="1">
    <location>
        <begin position="106"/>
        <end position="123"/>
    </location>
</feature>
<dbReference type="GO" id="GO:0005230">
    <property type="term" value="F:extracellular ligand-gated monoatomic ion channel activity"/>
    <property type="evidence" value="ECO:0007669"/>
    <property type="project" value="InterPro"/>
</dbReference>
<sequence>MMFCRSRNLDINLDSRKLLTSGKTSKKLKKLEQALFKNYSATIRPVRNQKNTVRVTASFLIINVLQIDEVEQIFSINGALLLRWRDELTDEIDGSPRPEWIRHDENDDDDDADGDDNNDDDEY</sequence>
<protein>
    <submittedName>
        <fullName evidence="3">Acetylcholine receptor subunit alpha</fullName>
    </submittedName>
</protein>
<dbReference type="Gene3D" id="2.70.170.10">
    <property type="entry name" value="Neurotransmitter-gated ion-channel ligand-binding domain"/>
    <property type="match status" value="1"/>
</dbReference>
<dbReference type="Pfam" id="PF02931">
    <property type="entry name" value="Neur_chan_LBD"/>
    <property type="match status" value="1"/>
</dbReference>
<feature type="compositionally biased region" description="Basic and acidic residues" evidence="1">
    <location>
        <begin position="94"/>
        <end position="105"/>
    </location>
</feature>
<comment type="caution">
    <text evidence="3">The sequence shown here is derived from an EMBL/GenBank/DDBJ whole genome shotgun (WGS) entry which is preliminary data.</text>
</comment>
<feature type="region of interest" description="Disordered" evidence="1">
    <location>
        <begin position="91"/>
        <end position="123"/>
    </location>
</feature>
<reference evidence="3 4" key="1">
    <citation type="journal article" date="2021" name="Elife">
        <title>Chloroplast acquisition without the gene transfer in kleptoplastic sea slugs, Plakobranchus ocellatus.</title>
        <authorList>
            <person name="Maeda T."/>
            <person name="Takahashi S."/>
            <person name="Yoshida T."/>
            <person name="Shimamura S."/>
            <person name="Takaki Y."/>
            <person name="Nagai Y."/>
            <person name="Toyoda A."/>
            <person name="Suzuki Y."/>
            <person name="Arimoto A."/>
            <person name="Ishii H."/>
            <person name="Satoh N."/>
            <person name="Nishiyama T."/>
            <person name="Hasebe M."/>
            <person name="Maruyama T."/>
            <person name="Minagawa J."/>
            <person name="Obokata J."/>
            <person name="Shigenobu S."/>
        </authorList>
    </citation>
    <scope>NUCLEOTIDE SEQUENCE [LARGE SCALE GENOMIC DNA]</scope>
</reference>